<evidence type="ECO:0000256" key="3">
    <source>
        <dbReference type="ARBA" id="ARBA00023315"/>
    </source>
</evidence>
<dbReference type="InterPro" id="IPR022742">
    <property type="entry name" value="Hydrolase_4"/>
</dbReference>
<comment type="similarity">
    <text evidence="1">Belongs to the diacylglycerol acyltransferase family.</text>
</comment>
<dbReference type="Pfam" id="PF03982">
    <property type="entry name" value="DAGAT"/>
    <property type="match status" value="1"/>
</dbReference>
<keyword evidence="2" id="KW-0808">Transferase</keyword>
<sequence length="802" mass="89691">MATVFTCMISPTVALNSGIKPRFGVRIQSVSGGDSTVLTSDVIVANGSSFVGKEEKNGAVVDGGNNGKLKHRVEKKWEKDAIFKDLEILWDDGYGTKTVKDYLDGAKEIVKLDGGPPRWFCPAECGQSLKDSPILLFLPGLDGVGLGLTLHHKALGKAFEVRCLHIPVRDRTTFEGKDYPMAMCMFACRRDPQTCFCVLGQAICVFFSVKLNVLECYLSLTKQDLSRAGLVKIVEETVRLEHASSPYKPIYLVGESFGACLALSVAARNPQIDLVLVLVNPATSFSRSQLPLLPILEALPEGLHDVLPYLVGFVTSNPVKMAMANIEYKLPPRLQFQQLYHNLTSFLPSVSVLSDIIPKETLIWRLKLLQSAAAYANSRLHAVTAESLVLVSGNDNLLPSRDEAQRLKSSLKNCKVRCFKYNGHSMLMEDGFNLLTIIKGTCKYRRTRRLDFVSDFLPPSMSEFKCAFDEVFGKLLFATCSAVFSTRDDGTIVRGLAGVPDEGPVLFIGYHMLMGFEIYSLVQEFLREKNIMVRGLAHPCIFSGVMESSFTGFSVIDWLKVMGAVPVTGSNLFKLLSTKSHVLLYPGGQREALHNKGEAYRLFWPDQPEFVRMAARFGATIVPFGTVGEDDVGEWYLRKICFSKISSCFTLPFPNFIFEIHAPDGKKYVVCVLQFALDYHDMMKIPILNDYVRGFMSKLTRVRDDSKEEVASTELFIPGLLPRLPGRFYYLFGKPIKTKGLKEKLEDTENANLLYLHVKSEVENSIAYLLKKREEDPCRNVIDRTIYRAFYSPLPEVPAFEP</sequence>
<keyword evidence="3" id="KW-0012">Acyltransferase</keyword>
<evidence type="ECO:0000313" key="5">
    <source>
        <dbReference type="EMBL" id="KAF9681675.1"/>
    </source>
</evidence>
<dbReference type="EMBL" id="JADGMS010000005">
    <property type="protein sequence ID" value="KAF9681675.1"/>
    <property type="molecule type" value="Genomic_DNA"/>
</dbReference>
<evidence type="ECO:0000259" key="4">
    <source>
        <dbReference type="Pfam" id="PF12146"/>
    </source>
</evidence>
<dbReference type="InterPro" id="IPR029058">
    <property type="entry name" value="AB_hydrolase_fold"/>
</dbReference>
<dbReference type="Proteomes" id="UP000657918">
    <property type="component" value="Unassembled WGS sequence"/>
</dbReference>
<accession>A0A835K248</accession>
<comment type="caution">
    <text evidence="5">The sequence shown here is derived from an EMBL/GenBank/DDBJ whole genome shotgun (WGS) entry which is preliminary data.</text>
</comment>
<dbReference type="Gene3D" id="3.40.50.1820">
    <property type="entry name" value="alpha/beta hydrolase"/>
    <property type="match status" value="1"/>
</dbReference>
<dbReference type="GO" id="GO:0019432">
    <property type="term" value="P:triglyceride biosynthetic process"/>
    <property type="evidence" value="ECO:0007669"/>
    <property type="project" value="UniProtKB-ARBA"/>
</dbReference>
<dbReference type="GO" id="GO:0004144">
    <property type="term" value="F:diacylglycerol O-acyltransferase activity"/>
    <property type="evidence" value="ECO:0007669"/>
    <property type="project" value="UniProtKB-ARBA"/>
</dbReference>
<protein>
    <recommendedName>
        <fullName evidence="4">Serine aminopeptidase S33 domain-containing protein</fullName>
    </recommendedName>
</protein>
<evidence type="ECO:0000313" key="6">
    <source>
        <dbReference type="Proteomes" id="UP000657918"/>
    </source>
</evidence>
<dbReference type="PANTHER" id="PTHR22753">
    <property type="entry name" value="TRANSMEMBRANE PROTEIN 68"/>
    <property type="match status" value="1"/>
</dbReference>
<name>A0A835K248_9ROSI</name>
<proteinExistence type="inferred from homology"/>
<dbReference type="OrthoDB" id="44277at2759"/>
<dbReference type="Pfam" id="PF12146">
    <property type="entry name" value="Hydrolase_4"/>
    <property type="match status" value="1"/>
</dbReference>
<feature type="domain" description="Serine aminopeptidase S33" evidence="4">
    <location>
        <begin position="242"/>
        <end position="429"/>
    </location>
</feature>
<dbReference type="SUPFAM" id="SSF53474">
    <property type="entry name" value="alpha/beta-Hydrolases"/>
    <property type="match status" value="1"/>
</dbReference>
<dbReference type="AlphaFoldDB" id="A0A835K248"/>
<evidence type="ECO:0000256" key="2">
    <source>
        <dbReference type="ARBA" id="ARBA00022679"/>
    </source>
</evidence>
<reference evidence="5 6" key="1">
    <citation type="submission" date="2020-10" db="EMBL/GenBank/DDBJ databases">
        <title>Plant Genome Project.</title>
        <authorList>
            <person name="Zhang R.-G."/>
        </authorList>
    </citation>
    <scope>NUCLEOTIDE SEQUENCE [LARGE SCALE GENOMIC DNA]</scope>
    <source>
        <strain evidence="5">FAFU-HL-1</strain>
        <tissue evidence="5">Leaf</tissue>
    </source>
</reference>
<dbReference type="GO" id="GO:0016020">
    <property type="term" value="C:membrane"/>
    <property type="evidence" value="ECO:0007669"/>
    <property type="project" value="TreeGrafter"/>
</dbReference>
<gene>
    <name evidence="5" type="ORF">SADUNF_Sadunf05G0026600</name>
</gene>
<organism evidence="5 6">
    <name type="scientific">Salix dunnii</name>
    <dbReference type="NCBI Taxonomy" id="1413687"/>
    <lineage>
        <taxon>Eukaryota</taxon>
        <taxon>Viridiplantae</taxon>
        <taxon>Streptophyta</taxon>
        <taxon>Embryophyta</taxon>
        <taxon>Tracheophyta</taxon>
        <taxon>Spermatophyta</taxon>
        <taxon>Magnoliopsida</taxon>
        <taxon>eudicotyledons</taxon>
        <taxon>Gunneridae</taxon>
        <taxon>Pentapetalae</taxon>
        <taxon>rosids</taxon>
        <taxon>fabids</taxon>
        <taxon>Malpighiales</taxon>
        <taxon>Salicaceae</taxon>
        <taxon>Saliceae</taxon>
        <taxon>Salix</taxon>
    </lineage>
</organism>
<evidence type="ECO:0000256" key="1">
    <source>
        <dbReference type="ARBA" id="ARBA00005420"/>
    </source>
</evidence>
<dbReference type="CDD" id="cd07987">
    <property type="entry name" value="LPLAT_MGAT-like"/>
    <property type="match status" value="1"/>
</dbReference>
<dbReference type="PANTHER" id="PTHR22753:SF14">
    <property type="entry name" value="MONOACYLGLYCEROL_DIACYLGLYCEROL O-ACYLTRANSFERASE"/>
    <property type="match status" value="1"/>
</dbReference>
<keyword evidence="6" id="KW-1185">Reference proteome</keyword>
<dbReference type="InterPro" id="IPR007130">
    <property type="entry name" value="DAGAT"/>
</dbReference>